<proteinExistence type="inferred from homology"/>
<feature type="compositionally biased region" description="Basic and acidic residues" evidence="11">
    <location>
        <begin position="599"/>
        <end position="608"/>
    </location>
</feature>
<dbReference type="Gene3D" id="3.40.50.1010">
    <property type="entry name" value="5'-nuclease"/>
    <property type="match status" value="1"/>
</dbReference>
<protein>
    <recommendedName>
        <fullName evidence="10">Exonuclease 1</fullName>
        <ecNumber evidence="10">3.1.-.-</ecNumber>
    </recommendedName>
</protein>
<gene>
    <name evidence="14" type="ORF">BOX15_Mlig009997g4</name>
    <name evidence="15" type="ORF">BOX15_Mlig009997g6</name>
</gene>
<feature type="compositionally biased region" description="Basic and acidic residues" evidence="11">
    <location>
        <begin position="477"/>
        <end position="488"/>
    </location>
</feature>
<dbReference type="GO" id="GO:0017108">
    <property type="term" value="F:5'-flap endonuclease activity"/>
    <property type="evidence" value="ECO:0007669"/>
    <property type="project" value="TreeGrafter"/>
</dbReference>
<comment type="function">
    <text evidence="10">5'-&gt;3' double-stranded DNA exonuclease which may also possess a cryptic 3'-&gt;5' double-stranded DNA exonuclease activity. Functions in DNA mismatch repair.</text>
</comment>
<feature type="region of interest" description="Disordered" evidence="11">
    <location>
        <begin position="540"/>
        <end position="635"/>
    </location>
</feature>
<evidence type="ECO:0000256" key="2">
    <source>
        <dbReference type="ARBA" id="ARBA00022722"/>
    </source>
</evidence>
<evidence type="ECO:0000256" key="3">
    <source>
        <dbReference type="ARBA" id="ARBA00022723"/>
    </source>
</evidence>
<evidence type="ECO:0000256" key="11">
    <source>
        <dbReference type="SAM" id="MobiDB-lite"/>
    </source>
</evidence>
<keyword evidence="5 10" id="KW-0227">DNA damage</keyword>
<evidence type="ECO:0000256" key="4">
    <source>
        <dbReference type="ARBA" id="ARBA00022759"/>
    </source>
</evidence>
<keyword evidence="16" id="KW-1185">Reference proteome</keyword>
<feature type="domain" description="XPG-I" evidence="12">
    <location>
        <begin position="131"/>
        <end position="199"/>
    </location>
</feature>
<dbReference type="PRINTS" id="PR00853">
    <property type="entry name" value="XPGRADSUPER"/>
</dbReference>
<dbReference type="InterPro" id="IPR029060">
    <property type="entry name" value="PIN-like_dom_sf"/>
</dbReference>
<feature type="compositionally biased region" description="Low complexity" evidence="11">
    <location>
        <begin position="565"/>
        <end position="575"/>
    </location>
</feature>
<comment type="cofactor">
    <cofactor evidence="10">
        <name>Mg(2+)</name>
        <dbReference type="ChEBI" id="CHEBI:18420"/>
    </cofactor>
    <text evidence="10">Binds 2 magnesium ions per subunit. They probably participate in the reaction catalyzed by the enzyme. May bind an additional third magnesium ion after substrate binding.</text>
</comment>
<dbReference type="Proteomes" id="UP000215902">
    <property type="component" value="Unassembled WGS sequence"/>
</dbReference>
<dbReference type="SUPFAM" id="SSF47807">
    <property type="entry name" value="5' to 3' exonuclease, C-terminal subdomain"/>
    <property type="match status" value="1"/>
</dbReference>
<dbReference type="EC" id="3.1.-.-" evidence="10"/>
<keyword evidence="6 10" id="KW-0378">Hydrolase</keyword>
<keyword evidence="10" id="KW-0228">DNA excision</keyword>
<evidence type="ECO:0000256" key="10">
    <source>
        <dbReference type="RuleBase" id="RU910737"/>
    </source>
</evidence>
<evidence type="ECO:0000256" key="5">
    <source>
        <dbReference type="ARBA" id="ARBA00022763"/>
    </source>
</evidence>
<evidence type="ECO:0000259" key="12">
    <source>
        <dbReference type="SMART" id="SM00484"/>
    </source>
</evidence>
<dbReference type="InterPro" id="IPR008918">
    <property type="entry name" value="HhH2"/>
</dbReference>
<keyword evidence="10" id="KW-0267">Excision nuclease</keyword>
<reference evidence="15 16" key="1">
    <citation type="submission" date="2017-06" db="EMBL/GenBank/DDBJ databases">
        <title>A platform for efficient transgenesis in Macrostomum lignano, a flatworm model organism for stem cell research.</title>
        <authorList>
            <person name="Berezikov E."/>
        </authorList>
    </citation>
    <scope>NUCLEOTIDE SEQUENCE [LARGE SCALE GENOMIC DNA]</scope>
    <source>
        <strain evidence="15">DV1</strain>
        <tissue evidence="15">Whole organism</tissue>
    </source>
</reference>
<dbReference type="Pfam" id="PF00867">
    <property type="entry name" value="XPG_I"/>
    <property type="match status" value="1"/>
</dbReference>
<dbReference type="PANTHER" id="PTHR11081:SF8">
    <property type="entry name" value="EXONUCLEASE 1"/>
    <property type="match status" value="1"/>
</dbReference>
<dbReference type="SMART" id="SM00485">
    <property type="entry name" value="XPGN"/>
    <property type="match status" value="1"/>
</dbReference>
<evidence type="ECO:0000256" key="1">
    <source>
        <dbReference type="ARBA" id="ARBA00004123"/>
    </source>
</evidence>
<dbReference type="InterPro" id="IPR036279">
    <property type="entry name" value="5-3_exonuclease_C_sf"/>
</dbReference>
<dbReference type="InterPro" id="IPR006086">
    <property type="entry name" value="XPG-I_dom"/>
</dbReference>
<dbReference type="SMART" id="SM00279">
    <property type="entry name" value="HhH2"/>
    <property type="match status" value="1"/>
</dbReference>
<dbReference type="InterPro" id="IPR044752">
    <property type="entry name" value="PIN-like_EXO1"/>
</dbReference>
<evidence type="ECO:0000313" key="14">
    <source>
        <dbReference type="EMBL" id="PAA53636.1"/>
    </source>
</evidence>
<feature type="compositionally biased region" description="Low complexity" evidence="11">
    <location>
        <begin position="360"/>
        <end position="378"/>
    </location>
</feature>
<keyword evidence="7 10" id="KW-0460">Magnesium</keyword>
<dbReference type="PANTHER" id="PTHR11081">
    <property type="entry name" value="FLAP ENDONUCLEASE FAMILY MEMBER"/>
    <property type="match status" value="1"/>
</dbReference>
<comment type="caution">
    <text evidence="15">The sequence shown here is derived from an EMBL/GenBank/DDBJ whole genome shotgun (WGS) entry which is preliminary data.</text>
</comment>
<keyword evidence="4" id="KW-0255">Endonuclease</keyword>
<dbReference type="EMBL" id="NIVC01000069">
    <property type="protein sequence ID" value="PAA91913.1"/>
    <property type="molecule type" value="Genomic_DNA"/>
</dbReference>
<keyword evidence="10" id="KW-0238">DNA-binding</keyword>
<dbReference type="GO" id="GO:0006298">
    <property type="term" value="P:mismatch repair"/>
    <property type="evidence" value="ECO:0007669"/>
    <property type="project" value="TreeGrafter"/>
</dbReference>
<dbReference type="InterPro" id="IPR006084">
    <property type="entry name" value="XPG/Rad2"/>
</dbReference>
<feature type="domain" description="XPG N-terminal" evidence="13">
    <location>
        <begin position="1"/>
        <end position="92"/>
    </location>
</feature>
<evidence type="ECO:0000259" key="13">
    <source>
        <dbReference type="SMART" id="SM00485"/>
    </source>
</evidence>
<comment type="similarity">
    <text evidence="10">Belongs to the XPG/RAD2 endonuclease family. EXO1 subfamily.</text>
</comment>
<feature type="region of interest" description="Disordered" evidence="11">
    <location>
        <begin position="355"/>
        <end position="378"/>
    </location>
</feature>
<dbReference type="PROSITE" id="PS00841">
    <property type="entry name" value="XPG_1"/>
    <property type="match status" value="1"/>
</dbReference>
<feature type="region of interest" description="Disordered" evidence="11">
    <location>
        <begin position="472"/>
        <end position="494"/>
    </location>
</feature>
<dbReference type="EMBL" id="NIVC01003052">
    <property type="protein sequence ID" value="PAA53636.1"/>
    <property type="molecule type" value="Genomic_DNA"/>
</dbReference>
<evidence type="ECO:0000256" key="7">
    <source>
        <dbReference type="ARBA" id="ARBA00022842"/>
    </source>
</evidence>
<evidence type="ECO:0000313" key="15">
    <source>
        <dbReference type="EMBL" id="PAA91913.1"/>
    </source>
</evidence>
<dbReference type="GO" id="GO:0046872">
    <property type="term" value="F:metal ion binding"/>
    <property type="evidence" value="ECO:0007669"/>
    <property type="project" value="UniProtKB-UniRule"/>
</dbReference>
<keyword evidence="2 10" id="KW-0540">Nuclease</keyword>
<dbReference type="CDD" id="cd09857">
    <property type="entry name" value="PIN_EXO1"/>
    <property type="match status" value="1"/>
</dbReference>
<dbReference type="STRING" id="282301.A0A267H0X5"/>
<evidence type="ECO:0000313" key="16">
    <source>
        <dbReference type="Proteomes" id="UP000215902"/>
    </source>
</evidence>
<keyword evidence="9 10" id="KW-0539">Nucleus</keyword>
<organism evidence="15 16">
    <name type="scientific">Macrostomum lignano</name>
    <dbReference type="NCBI Taxonomy" id="282301"/>
    <lineage>
        <taxon>Eukaryota</taxon>
        <taxon>Metazoa</taxon>
        <taxon>Spiralia</taxon>
        <taxon>Lophotrochozoa</taxon>
        <taxon>Platyhelminthes</taxon>
        <taxon>Rhabditophora</taxon>
        <taxon>Macrostomorpha</taxon>
        <taxon>Macrostomida</taxon>
        <taxon>Macrostomidae</taxon>
        <taxon>Macrostomum</taxon>
    </lineage>
</organism>
<dbReference type="GO" id="GO:0005634">
    <property type="term" value="C:nucleus"/>
    <property type="evidence" value="ECO:0007669"/>
    <property type="project" value="UniProtKB-SubCell"/>
</dbReference>
<dbReference type="SMART" id="SM00484">
    <property type="entry name" value="XPGI"/>
    <property type="match status" value="1"/>
</dbReference>
<feature type="non-terminal residue" evidence="15">
    <location>
        <position position="1"/>
    </location>
</feature>
<dbReference type="Gene3D" id="1.10.150.20">
    <property type="entry name" value="5' to 3' exonuclease, C-terminal subdomain"/>
    <property type="match status" value="1"/>
</dbReference>
<evidence type="ECO:0000256" key="6">
    <source>
        <dbReference type="ARBA" id="ARBA00022801"/>
    </source>
</evidence>
<dbReference type="FunFam" id="3.40.50.1010:FF:000002">
    <property type="entry name" value="Exonuclease 1, putative"/>
    <property type="match status" value="1"/>
</dbReference>
<dbReference type="GO" id="GO:0035312">
    <property type="term" value="F:5'-3' DNA exonuclease activity"/>
    <property type="evidence" value="ECO:0007669"/>
    <property type="project" value="UniProtKB-UniRule"/>
</dbReference>
<dbReference type="AlphaFoldDB" id="A0A267H0X5"/>
<dbReference type="Pfam" id="PF00752">
    <property type="entry name" value="XPG_N"/>
    <property type="match status" value="1"/>
</dbReference>
<keyword evidence="10" id="KW-0269">Exonuclease</keyword>
<keyword evidence="8 10" id="KW-0234">DNA repair</keyword>
<feature type="region of interest" description="Disordered" evidence="11">
    <location>
        <begin position="645"/>
        <end position="664"/>
    </location>
</feature>
<dbReference type="GO" id="GO:0003677">
    <property type="term" value="F:DNA binding"/>
    <property type="evidence" value="ECO:0007669"/>
    <property type="project" value="UniProtKB-UniRule"/>
</dbReference>
<comment type="subcellular location">
    <subcellularLocation>
        <location evidence="1 10">Nucleus</location>
    </subcellularLocation>
</comment>
<dbReference type="OrthoDB" id="26491at2759"/>
<evidence type="ECO:0000256" key="9">
    <source>
        <dbReference type="ARBA" id="ARBA00023242"/>
    </source>
</evidence>
<keyword evidence="3 10" id="KW-0479">Metal-binding</keyword>
<evidence type="ECO:0000256" key="8">
    <source>
        <dbReference type="ARBA" id="ARBA00023204"/>
    </source>
</evidence>
<name>A0A267H0X5_9PLAT</name>
<sequence length="664" mass="71179">PYLKASGRPISIRELAGQTVAVDTYCWLHKGAYACAEKLGSGQDTDQYVHYCMRYLRLLLANRLKVVLVFDGRNLPAKADVEHKRRETRAAYKRKALQLLAEGRSAEAREAFERCIDVTPSMALALMRSARKEGADTIVAPYEADAQLTHLCNAGLVDAVISEDSDLLAFGCKRVIFKLDSQGNGLLMDRRQIARQLCIPASADDPNSAEATGSTGMTWAKFRWMCILSGCDYFSGVPGVGLATAAGIVKRTCLDLRGLANKLFLYAKKVQRLSKEQVEAVVRADLTFQYQVVFDPIQRRQCRLNTPPSAAESEAEAPSNLDFAGSILSDNALALQLAHGNVDFRTMEPVADFDPADIGTPNNNKNIPTTNSSKNSSSIIWAGDGSKLDRRIASEASIVGAGNSPYFSSMSGCSGSGSAISASLWRTDSTNSIGIGATSSSAAGVGSTERLCRLYSSLSSDSLLAAEVATVAETDEKENSETSARLDDEIPANQAWPADVVEIADLTPSDAPATSGSQQQLRQPEFRLFGEPAARSQPLLPVRPLAAASEQPKRRQSVLSRYFRSASSKSPSDSSPGLRRQLFSPASSQQSPSPSPSPRESDALEPARKKSRSVSSNNAPFKSPTLSNSKPAAFGADRSSLLDRFSASRPAQIGGSGDTAVDDD</sequence>
<accession>A0A267H0X5</accession>
<feature type="compositionally biased region" description="Polar residues" evidence="11">
    <location>
        <begin position="613"/>
        <end position="630"/>
    </location>
</feature>
<dbReference type="GO" id="GO:0006310">
    <property type="term" value="P:DNA recombination"/>
    <property type="evidence" value="ECO:0007669"/>
    <property type="project" value="TreeGrafter"/>
</dbReference>
<dbReference type="InterPro" id="IPR019974">
    <property type="entry name" value="XPG_CS"/>
</dbReference>
<dbReference type="SUPFAM" id="SSF88723">
    <property type="entry name" value="PIN domain-like"/>
    <property type="match status" value="1"/>
</dbReference>
<dbReference type="InterPro" id="IPR006085">
    <property type="entry name" value="XPG_DNA_repair_N"/>
</dbReference>